<keyword evidence="1" id="KW-0547">Nucleotide-binding</keyword>
<dbReference type="STRING" id="372326.A0A1V4JZ07"/>
<dbReference type="Pfam" id="PF05970">
    <property type="entry name" value="PIF1"/>
    <property type="match status" value="1"/>
</dbReference>
<keyword evidence="1" id="KW-0227">DNA damage</keyword>
<sequence length="92" mass="10284">MGSGKALLEQCVQLAEGPGVRQHWLACQHLIVYEISMVDGKFFDRLEAAARAVRKRDEPFGGIQLIICGDFSQLPLVCKANEETKFCFLVQN</sequence>
<accession>A0A1V4JZ07</accession>
<dbReference type="EMBL" id="LSYS01005497">
    <property type="protein sequence ID" value="OPJ77460.1"/>
    <property type="molecule type" value="Genomic_DNA"/>
</dbReference>
<dbReference type="AlphaFoldDB" id="A0A1V4JZ07"/>
<evidence type="ECO:0000313" key="3">
    <source>
        <dbReference type="EMBL" id="OPJ77460.1"/>
    </source>
</evidence>
<dbReference type="Gene3D" id="3.40.50.300">
    <property type="entry name" value="P-loop containing nucleotide triphosphate hydrolases"/>
    <property type="match status" value="1"/>
</dbReference>
<comment type="catalytic activity">
    <reaction evidence="1">
        <text>ATP + H2O = ADP + phosphate + H(+)</text>
        <dbReference type="Rhea" id="RHEA:13065"/>
        <dbReference type="ChEBI" id="CHEBI:15377"/>
        <dbReference type="ChEBI" id="CHEBI:15378"/>
        <dbReference type="ChEBI" id="CHEBI:30616"/>
        <dbReference type="ChEBI" id="CHEBI:43474"/>
        <dbReference type="ChEBI" id="CHEBI:456216"/>
        <dbReference type="EC" id="5.6.2.3"/>
    </reaction>
</comment>
<keyword evidence="1" id="KW-0234">DNA repair</keyword>
<dbReference type="EC" id="5.6.2.3" evidence="1"/>
<dbReference type="PANTHER" id="PTHR47642">
    <property type="entry name" value="ATP-DEPENDENT DNA HELICASE"/>
    <property type="match status" value="1"/>
</dbReference>
<feature type="domain" description="DNA helicase Pif1-like DEAD-box helicase" evidence="2">
    <location>
        <begin position="6"/>
        <end position="91"/>
    </location>
</feature>
<evidence type="ECO:0000256" key="1">
    <source>
        <dbReference type="RuleBase" id="RU363044"/>
    </source>
</evidence>
<keyword evidence="4" id="KW-1185">Reference proteome</keyword>
<dbReference type="GO" id="GO:0005524">
    <property type="term" value="F:ATP binding"/>
    <property type="evidence" value="ECO:0007669"/>
    <property type="project" value="UniProtKB-KW"/>
</dbReference>
<comment type="similarity">
    <text evidence="1">Belongs to the helicase family.</text>
</comment>
<protein>
    <recommendedName>
        <fullName evidence="1">ATP-dependent DNA helicase</fullName>
        <ecNumber evidence="1">5.6.2.3</ecNumber>
    </recommendedName>
</protein>
<proteinExistence type="inferred from homology"/>
<keyword evidence="1" id="KW-0347">Helicase</keyword>
<keyword evidence="1" id="KW-0233">DNA recombination</keyword>
<keyword evidence="1" id="KW-0378">Hydrolase</keyword>
<comment type="cofactor">
    <cofactor evidence="1">
        <name>Mg(2+)</name>
        <dbReference type="ChEBI" id="CHEBI:18420"/>
    </cofactor>
</comment>
<keyword evidence="1" id="KW-0067">ATP-binding</keyword>
<name>A0A1V4JZ07_PATFA</name>
<organism evidence="3 4">
    <name type="scientific">Patagioenas fasciata monilis</name>
    <dbReference type="NCBI Taxonomy" id="372326"/>
    <lineage>
        <taxon>Eukaryota</taxon>
        <taxon>Metazoa</taxon>
        <taxon>Chordata</taxon>
        <taxon>Craniata</taxon>
        <taxon>Vertebrata</taxon>
        <taxon>Euteleostomi</taxon>
        <taxon>Archelosauria</taxon>
        <taxon>Archosauria</taxon>
        <taxon>Dinosauria</taxon>
        <taxon>Saurischia</taxon>
        <taxon>Theropoda</taxon>
        <taxon>Coelurosauria</taxon>
        <taxon>Aves</taxon>
        <taxon>Neognathae</taxon>
        <taxon>Neoaves</taxon>
        <taxon>Columbimorphae</taxon>
        <taxon>Columbiformes</taxon>
        <taxon>Columbidae</taxon>
        <taxon>Patagioenas</taxon>
    </lineage>
</organism>
<evidence type="ECO:0000259" key="2">
    <source>
        <dbReference type="Pfam" id="PF05970"/>
    </source>
</evidence>
<dbReference type="InterPro" id="IPR010285">
    <property type="entry name" value="DNA_helicase_pif1-like_DEAD"/>
</dbReference>
<dbReference type="InterPro" id="IPR027417">
    <property type="entry name" value="P-loop_NTPase"/>
</dbReference>
<dbReference type="GO" id="GO:0006281">
    <property type="term" value="P:DNA repair"/>
    <property type="evidence" value="ECO:0007669"/>
    <property type="project" value="UniProtKB-KW"/>
</dbReference>
<dbReference type="InterPro" id="IPR051055">
    <property type="entry name" value="PIF1_helicase"/>
</dbReference>
<dbReference type="PANTHER" id="PTHR47642:SF7">
    <property type="entry name" value="ATP-DEPENDENT DNA HELICASE PIF1"/>
    <property type="match status" value="1"/>
</dbReference>
<dbReference type="GO" id="GO:0016887">
    <property type="term" value="F:ATP hydrolysis activity"/>
    <property type="evidence" value="ECO:0007669"/>
    <property type="project" value="RHEA"/>
</dbReference>
<reference evidence="3 4" key="1">
    <citation type="submission" date="2016-02" db="EMBL/GenBank/DDBJ databases">
        <title>Band-tailed pigeon sequencing and assembly.</title>
        <authorList>
            <person name="Soares A.E."/>
            <person name="Novak B.J."/>
            <person name="Rice E.S."/>
            <person name="O'Connell B."/>
            <person name="Chang D."/>
            <person name="Weber S."/>
            <person name="Shapiro B."/>
        </authorList>
    </citation>
    <scope>NUCLEOTIDE SEQUENCE [LARGE SCALE GENOMIC DNA]</scope>
    <source>
        <strain evidence="3">BTP2013</strain>
        <tissue evidence="3">Blood</tissue>
    </source>
</reference>
<dbReference type="OrthoDB" id="272985at2759"/>
<dbReference type="Proteomes" id="UP000190648">
    <property type="component" value="Unassembled WGS sequence"/>
</dbReference>
<evidence type="ECO:0000313" key="4">
    <source>
        <dbReference type="Proteomes" id="UP000190648"/>
    </source>
</evidence>
<gene>
    <name evidence="3" type="ORF">AV530_007769</name>
</gene>
<dbReference type="GO" id="GO:0043139">
    <property type="term" value="F:5'-3' DNA helicase activity"/>
    <property type="evidence" value="ECO:0007669"/>
    <property type="project" value="UniProtKB-EC"/>
</dbReference>
<dbReference type="GO" id="GO:0006310">
    <property type="term" value="P:DNA recombination"/>
    <property type="evidence" value="ECO:0007669"/>
    <property type="project" value="UniProtKB-KW"/>
</dbReference>
<comment type="caution">
    <text evidence="3">The sequence shown here is derived from an EMBL/GenBank/DDBJ whole genome shotgun (WGS) entry which is preliminary data.</text>
</comment>
<dbReference type="GO" id="GO:0000723">
    <property type="term" value="P:telomere maintenance"/>
    <property type="evidence" value="ECO:0007669"/>
    <property type="project" value="InterPro"/>
</dbReference>